<name>A0A2H1H3J5_ZYMTR</name>
<evidence type="ECO:0000313" key="2">
    <source>
        <dbReference type="Proteomes" id="UP000245764"/>
    </source>
</evidence>
<proteinExistence type="predicted"/>
<protein>
    <recommendedName>
        <fullName evidence="3">BTB domain-containing protein</fullName>
    </recommendedName>
</protein>
<dbReference type="Proteomes" id="UP000245764">
    <property type="component" value="Chromosome 11"/>
</dbReference>
<organism evidence="1 2">
    <name type="scientific">Zymoseptoria tritici ST99CH_1E4</name>
    <dbReference type="NCBI Taxonomy" id="1276532"/>
    <lineage>
        <taxon>Eukaryota</taxon>
        <taxon>Fungi</taxon>
        <taxon>Dikarya</taxon>
        <taxon>Ascomycota</taxon>
        <taxon>Pezizomycotina</taxon>
        <taxon>Dothideomycetes</taxon>
        <taxon>Dothideomycetidae</taxon>
        <taxon>Mycosphaerellales</taxon>
        <taxon>Mycosphaerellaceae</taxon>
        <taxon>Zymoseptoria</taxon>
    </lineage>
</organism>
<gene>
    <name evidence="1" type="ORF">ZT1E4_G10361</name>
</gene>
<reference evidence="2" key="1">
    <citation type="submission" date="2017-05" db="EMBL/GenBank/DDBJ databases">
        <authorList>
            <person name="Song R."/>
            <person name="Chenine A.L."/>
            <person name="Ruprecht R.M."/>
        </authorList>
    </citation>
    <scope>NUCLEOTIDE SEQUENCE [LARGE SCALE GENOMIC DNA]</scope>
</reference>
<dbReference type="Gene3D" id="3.30.710.10">
    <property type="entry name" value="Potassium Channel Kv1.1, Chain A"/>
    <property type="match status" value="1"/>
</dbReference>
<sequence length="89" mass="10281">MRQNGGKDELVKKLESPSQRFIEIKIGQDSSPPIYIAQQTLESLSPYFCNALKDNTFTEGKNGSMSFPEDEPDVWKELAHWIYYHRVSN</sequence>
<evidence type="ECO:0000313" key="1">
    <source>
        <dbReference type="EMBL" id="SMR60396.1"/>
    </source>
</evidence>
<dbReference type="EMBL" id="LT854263">
    <property type="protein sequence ID" value="SMR60396.1"/>
    <property type="molecule type" value="Genomic_DNA"/>
</dbReference>
<dbReference type="InterPro" id="IPR011333">
    <property type="entry name" value="SKP1/BTB/POZ_sf"/>
</dbReference>
<dbReference type="AlphaFoldDB" id="A0A2H1H3J5"/>
<evidence type="ECO:0008006" key="3">
    <source>
        <dbReference type="Google" id="ProtNLM"/>
    </source>
</evidence>
<accession>A0A2H1H3J5</accession>